<dbReference type="SMART" id="SM00346">
    <property type="entry name" value="HTH_ICLR"/>
    <property type="match status" value="1"/>
</dbReference>
<reference evidence="7" key="1">
    <citation type="submission" date="2018-05" db="EMBL/GenBank/DDBJ databases">
        <authorList>
            <person name="Du Z."/>
            <person name="Wang X."/>
        </authorList>
    </citation>
    <scope>NUCLEOTIDE SEQUENCE [LARGE SCALE GENOMIC DNA]</scope>
    <source>
        <strain evidence="7">WDS4C29</strain>
    </source>
</reference>
<dbReference type="InterPro" id="IPR050707">
    <property type="entry name" value="HTH_MetabolicPath_Reg"/>
</dbReference>
<dbReference type="SUPFAM" id="SSF46785">
    <property type="entry name" value="Winged helix' DNA-binding domain"/>
    <property type="match status" value="1"/>
</dbReference>
<evidence type="ECO:0000259" key="5">
    <source>
        <dbReference type="PROSITE" id="PS51078"/>
    </source>
</evidence>
<dbReference type="SUPFAM" id="SSF55781">
    <property type="entry name" value="GAF domain-like"/>
    <property type="match status" value="1"/>
</dbReference>
<dbReference type="Gene3D" id="3.30.450.40">
    <property type="match status" value="1"/>
</dbReference>
<dbReference type="GO" id="GO:0003700">
    <property type="term" value="F:DNA-binding transcription factor activity"/>
    <property type="evidence" value="ECO:0007669"/>
    <property type="project" value="TreeGrafter"/>
</dbReference>
<accession>A0A2V1NZB3</accession>
<organism evidence="6 7">
    <name type="scientific">Salibaculum griseiflavum</name>
    <dbReference type="NCBI Taxonomy" id="1914409"/>
    <lineage>
        <taxon>Bacteria</taxon>
        <taxon>Pseudomonadati</taxon>
        <taxon>Pseudomonadota</taxon>
        <taxon>Alphaproteobacteria</taxon>
        <taxon>Rhodobacterales</taxon>
        <taxon>Roseobacteraceae</taxon>
        <taxon>Salibaculum</taxon>
    </lineage>
</organism>
<keyword evidence="2" id="KW-0238">DNA-binding</keyword>
<sequence>MTPSKSDRQGRDSTPEAKVVKFDQVPEEIGGRTIQSVERALNVLEIVAEERGGVTVSEISERLGLNISTCHHLITTLVKKGFVTHLGRVKGYALGPRLGELVEISEGERDPDVLLADELKALGQRLGHGVQFAQLSDTSLMTKLSFASPDNDVAEASEVEKMTALHATATGKAILAWIPDTELVRIISANGLSSYTPKTITTLSGLVEELRLVRRLKYSVDDEEFREGIVCIGATIREGAGAVLGSISVTAPADRATEEYRGYLIKEMISAANAFSNKLRNLKT</sequence>
<dbReference type="Pfam" id="PF01614">
    <property type="entry name" value="IclR_C"/>
    <property type="match status" value="1"/>
</dbReference>
<dbReference type="InterPro" id="IPR014757">
    <property type="entry name" value="Tscrpt_reg_IclR_C"/>
</dbReference>
<dbReference type="Proteomes" id="UP000245293">
    <property type="component" value="Unassembled WGS sequence"/>
</dbReference>
<dbReference type="FunFam" id="1.10.10.10:FF:000056">
    <property type="entry name" value="IclR family transcriptional regulator"/>
    <property type="match status" value="1"/>
</dbReference>
<comment type="caution">
    <text evidence="6">The sequence shown here is derived from an EMBL/GenBank/DDBJ whole genome shotgun (WGS) entry which is preliminary data.</text>
</comment>
<dbReference type="InterPro" id="IPR036390">
    <property type="entry name" value="WH_DNA-bd_sf"/>
</dbReference>
<protein>
    <submittedName>
        <fullName evidence="6">IclR family transcriptional regulator</fullName>
    </submittedName>
</protein>
<dbReference type="InterPro" id="IPR036388">
    <property type="entry name" value="WH-like_DNA-bd_sf"/>
</dbReference>
<dbReference type="PROSITE" id="PS51078">
    <property type="entry name" value="ICLR_ED"/>
    <property type="match status" value="1"/>
</dbReference>
<dbReference type="EMBL" id="QETF01000027">
    <property type="protein sequence ID" value="PWG15663.1"/>
    <property type="molecule type" value="Genomic_DNA"/>
</dbReference>
<keyword evidence="3" id="KW-0804">Transcription</keyword>
<evidence type="ECO:0000313" key="6">
    <source>
        <dbReference type="EMBL" id="PWG15663.1"/>
    </source>
</evidence>
<dbReference type="PROSITE" id="PS51077">
    <property type="entry name" value="HTH_ICLR"/>
    <property type="match status" value="1"/>
</dbReference>
<dbReference type="Pfam" id="PF09339">
    <property type="entry name" value="HTH_IclR"/>
    <property type="match status" value="1"/>
</dbReference>
<gene>
    <name evidence="6" type="ORF">DFK10_15705</name>
</gene>
<dbReference type="GO" id="GO:0045892">
    <property type="term" value="P:negative regulation of DNA-templated transcription"/>
    <property type="evidence" value="ECO:0007669"/>
    <property type="project" value="TreeGrafter"/>
</dbReference>
<dbReference type="RefSeq" id="WP_109389985.1">
    <property type="nucleotide sequence ID" value="NZ_QETF01000027.1"/>
</dbReference>
<dbReference type="PANTHER" id="PTHR30136:SF35">
    <property type="entry name" value="HTH-TYPE TRANSCRIPTIONAL REGULATOR RV1719"/>
    <property type="match status" value="1"/>
</dbReference>
<evidence type="ECO:0000256" key="3">
    <source>
        <dbReference type="ARBA" id="ARBA00023163"/>
    </source>
</evidence>
<evidence type="ECO:0000313" key="7">
    <source>
        <dbReference type="Proteomes" id="UP000245293"/>
    </source>
</evidence>
<dbReference type="AlphaFoldDB" id="A0A2V1NZB3"/>
<proteinExistence type="predicted"/>
<dbReference type="PANTHER" id="PTHR30136">
    <property type="entry name" value="HELIX-TURN-HELIX TRANSCRIPTIONAL REGULATOR, ICLR FAMILY"/>
    <property type="match status" value="1"/>
</dbReference>
<dbReference type="GO" id="GO:0003677">
    <property type="term" value="F:DNA binding"/>
    <property type="evidence" value="ECO:0007669"/>
    <property type="project" value="UniProtKB-KW"/>
</dbReference>
<feature type="domain" description="IclR-ED" evidence="5">
    <location>
        <begin position="97"/>
        <end position="281"/>
    </location>
</feature>
<keyword evidence="1" id="KW-0805">Transcription regulation</keyword>
<dbReference type="OrthoDB" id="8357778at2"/>
<dbReference type="InterPro" id="IPR029016">
    <property type="entry name" value="GAF-like_dom_sf"/>
</dbReference>
<keyword evidence="7" id="KW-1185">Reference proteome</keyword>
<evidence type="ECO:0000256" key="2">
    <source>
        <dbReference type="ARBA" id="ARBA00023125"/>
    </source>
</evidence>
<dbReference type="Gene3D" id="1.10.10.10">
    <property type="entry name" value="Winged helix-like DNA-binding domain superfamily/Winged helix DNA-binding domain"/>
    <property type="match status" value="1"/>
</dbReference>
<evidence type="ECO:0000256" key="1">
    <source>
        <dbReference type="ARBA" id="ARBA00023015"/>
    </source>
</evidence>
<dbReference type="InterPro" id="IPR005471">
    <property type="entry name" value="Tscrpt_reg_IclR_N"/>
</dbReference>
<evidence type="ECO:0000259" key="4">
    <source>
        <dbReference type="PROSITE" id="PS51077"/>
    </source>
</evidence>
<feature type="domain" description="HTH iclR-type" evidence="4">
    <location>
        <begin position="34"/>
        <end position="96"/>
    </location>
</feature>
<name>A0A2V1NZB3_9RHOB</name>